<proteinExistence type="inferred from homology"/>
<evidence type="ECO:0000256" key="3">
    <source>
        <dbReference type="ARBA" id="ARBA00022801"/>
    </source>
</evidence>
<dbReference type="PRINTS" id="PR00118">
    <property type="entry name" value="BLACTAMASEA"/>
</dbReference>
<dbReference type="InterPro" id="IPR023650">
    <property type="entry name" value="Beta-lactam_class-A_AS"/>
</dbReference>
<gene>
    <name evidence="9" type="primary">bla</name>
    <name evidence="9" type="ORF">NP095_07835</name>
</gene>
<keyword evidence="4 5" id="KW-0046">Antibiotic resistance</keyword>
<evidence type="ECO:0000256" key="6">
    <source>
        <dbReference type="SAM" id="MobiDB-lite"/>
    </source>
</evidence>
<feature type="chain" id="PRO_5047194096" description="Beta-lactamase" evidence="7">
    <location>
        <begin position="28"/>
        <end position="307"/>
    </location>
</feature>
<reference evidence="9 10" key="1">
    <citation type="submission" date="2022-07" db="EMBL/GenBank/DDBJ databases">
        <title>Novel species in genus Aeromicrobium.</title>
        <authorList>
            <person name="Ye L."/>
        </authorList>
    </citation>
    <scope>NUCLEOTIDE SEQUENCE [LARGE SCALE GENOMIC DNA]</scope>
    <source>
        <strain evidence="10">zg-Y50</strain>
    </source>
</reference>
<dbReference type="EC" id="3.5.2.6" evidence="2 5"/>
<dbReference type="PANTHER" id="PTHR35333">
    <property type="entry name" value="BETA-LACTAMASE"/>
    <property type="match status" value="1"/>
</dbReference>
<evidence type="ECO:0000256" key="1">
    <source>
        <dbReference type="ARBA" id="ARBA00009009"/>
    </source>
</evidence>
<dbReference type="Pfam" id="PF13354">
    <property type="entry name" value="Beta-lactamase2"/>
    <property type="match status" value="1"/>
</dbReference>
<dbReference type="PROSITE" id="PS00146">
    <property type="entry name" value="BETA_LACTAMASE_A"/>
    <property type="match status" value="1"/>
</dbReference>
<evidence type="ECO:0000256" key="4">
    <source>
        <dbReference type="ARBA" id="ARBA00023251"/>
    </source>
</evidence>
<dbReference type="PROSITE" id="PS51257">
    <property type="entry name" value="PROKAR_LIPOPROTEIN"/>
    <property type="match status" value="1"/>
</dbReference>
<accession>A0ABY5KI43</accession>
<organism evidence="9 10">
    <name type="scientific">Aeromicrobium duanguangcaii</name>
    <dbReference type="NCBI Taxonomy" id="2968086"/>
    <lineage>
        <taxon>Bacteria</taxon>
        <taxon>Bacillati</taxon>
        <taxon>Actinomycetota</taxon>
        <taxon>Actinomycetes</taxon>
        <taxon>Propionibacteriales</taxon>
        <taxon>Nocardioidaceae</taxon>
        <taxon>Aeromicrobium</taxon>
    </lineage>
</organism>
<feature type="signal peptide" evidence="7">
    <location>
        <begin position="1"/>
        <end position="27"/>
    </location>
</feature>
<dbReference type="Gene3D" id="3.40.710.10">
    <property type="entry name" value="DD-peptidase/beta-lactamase superfamily"/>
    <property type="match status" value="1"/>
</dbReference>
<evidence type="ECO:0000259" key="8">
    <source>
        <dbReference type="Pfam" id="PF13354"/>
    </source>
</evidence>
<evidence type="ECO:0000313" key="10">
    <source>
        <dbReference type="Proteomes" id="UP001315860"/>
    </source>
</evidence>
<keyword evidence="10" id="KW-1185">Reference proteome</keyword>
<feature type="domain" description="Beta-lactamase class A catalytic" evidence="8">
    <location>
        <begin position="72"/>
        <end position="281"/>
    </location>
</feature>
<dbReference type="InterPro" id="IPR000871">
    <property type="entry name" value="Beta-lactam_class-A"/>
</dbReference>
<comment type="catalytic activity">
    <reaction evidence="5">
        <text>a beta-lactam + H2O = a substituted beta-amino acid</text>
        <dbReference type="Rhea" id="RHEA:20401"/>
        <dbReference type="ChEBI" id="CHEBI:15377"/>
        <dbReference type="ChEBI" id="CHEBI:35627"/>
        <dbReference type="ChEBI" id="CHEBI:140347"/>
        <dbReference type="EC" id="3.5.2.6"/>
    </reaction>
</comment>
<dbReference type="PANTHER" id="PTHR35333:SF3">
    <property type="entry name" value="BETA-LACTAMASE-TYPE TRANSPEPTIDASE FOLD CONTAINING PROTEIN"/>
    <property type="match status" value="1"/>
</dbReference>
<evidence type="ECO:0000256" key="2">
    <source>
        <dbReference type="ARBA" id="ARBA00012865"/>
    </source>
</evidence>
<dbReference type="EMBL" id="CP101990">
    <property type="protein sequence ID" value="UUI69995.1"/>
    <property type="molecule type" value="Genomic_DNA"/>
</dbReference>
<evidence type="ECO:0000256" key="7">
    <source>
        <dbReference type="SAM" id="SignalP"/>
    </source>
</evidence>
<feature type="region of interest" description="Disordered" evidence="6">
    <location>
        <begin position="29"/>
        <end position="48"/>
    </location>
</feature>
<keyword evidence="7" id="KW-0732">Signal</keyword>
<name>A0ABY5KI43_9ACTN</name>
<protein>
    <recommendedName>
        <fullName evidence="2 5">Beta-lactamase</fullName>
        <ecNumber evidence="2 5">3.5.2.6</ecNumber>
    </recommendedName>
</protein>
<dbReference type="Proteomes" id="UP001315860">
    <property type="component" value="Chromosome"/>
</dbReference>
<comment type="similarity">
    <text evidence="1 5">Belongs to the class-A beta-lactamase family.</text>
</comment>
<dbReference type="NCBIfam" id="NF033103">
    <property type="entry name" value="bla_class_A"/>
    <property type="match status" value="1"/>
</dbReference>
<dbReference type="RefSeq" id="WP_232416466.1">
    <property type="nucleotide sequence ID" value="NZ_CP101990.1"/>
</dbReference>
<dbReference type="GO" id="GO:0008800">
    <property type="term" value="F:beta-lactamase activity"/>
    <property type="evidence" value="ECO:0007669"/>
    <property type="project" value="UniProtKB-EC"/>
</dbReference>
<sequence length="307" mass="32652">MTRLTTRTFSRLLGLTAAALVLTGCSAASEPTSERTATQTTTESPASAQVADRLAALEEQHDVTIGVSAVDAQGRLLEYRADDRFGYASTVKVFAAATLLAEKTPQERAKSVRWTQADIDAAGYSPVTSAHLERRLTLDELAEGAVRDSDNTAMNLVLRSVGGAEAVEKFLRTLGDDRTQLDSYEPDLNTVTPGKPANTTTPAAFRAALRVVLEKNALEPQERRTLLDWMSGNSTGDALIRAGLPAEWKVADKSGGSGGMRNDIGVVTGPGGQTVYLAVFTSTNDPEAEYDDVVVAEAARAVLAEYS</sequence>
<keyword evidence="3 5" id="KW-0378">Hydrolase</keyword>
<dbReference type="SUPFAM" id="SSF56601">
    <property type="entry name" value="beta-lactamase/transpeptidase-like"/>
    <property type="match status" value="1"/>
</dbReference>
<dbReference type="InterPro" id="IPR012338">
    <property type="entry name" value="Beta-lactam/transpept-like"/>
</dbReference>
<evidence type="ECO:0000313" key="9">
    <source>
        <dbReference type="EMBL" id="UUI69995.1"/>
    </source>
</evidence>
<dbReference type="InterPro" id="IPR045155">
    <property type="entry name" value="Beta-lactam_cat"/>
</dbReference>
<evidence type="ECO:0000256" key="5">
    <source>
        <dbReference type="RuleBase" id="RU361140"/>
    </source>
</evidence>